<accession>A0A8H6SVU2</accession>
<dbReference type="Proteomes" id="UP000636479">
    <property type="component" value="Unassembled WGS sequence"/>
</dbReference>
<dbReference type="GeneID" id="59343461"/>
<dbReference type="PANTHER" id="PTHR46579:SF1">
    <property type="entry name" value="F5_8 TYPE C DOMAIN-CONTAINING PROTEIN"/>
    <property type="match status" value="1"/>
</dbReference>
<evidence type="ECO:0000313" key="1">
    <source>
        <dbReference type="EMBL" id="KAF7306218.1"/>
    </source>
</evidence>
<dbReference type="OrthoDB" id="6613063at2759"/>
<dbReference type="AlphaFoldDB" id="A0A8H6SVU2"/>
<protein>
    <submittedName>
        <fullName evidence="1">Uncharacterized protein</fullName>
    </submittedName>
</protein>
<evidence type="ECO:0000313" key="2">
    <source>
        <dbReference type="Proteomes" id="UP000636479"/>
    </source>
</evidence>
<proteinExistence type="predicted"/>
<organism evidence="1 2">
    <name type="scientific">Mycena indigotica</name>
    <dbReference type="NCBI Taxonomy" id="2126181"/>
    <lineage>
        <taxon>Eukaryota</taxon>
        <taxon>Fungi</taxon>
        <taxon>Dikarya</taxon>
        <taxon>Basidiomycota</taxon>
        <taxon>Agaricomycotina</taxon>
        <taxon>Agaricomycetes</taxon>
        <taxon>Agaricomycetidae</taxon>
        <taxon>Agaricales</taxon>
        <taxon>Marasmiineae</taxon>
        <taxon>Mycenaceae</taxon>
        <taxon>Mycena</taxon>
    </lineage>
</organism>
<name>A0A8H6SVU2_9AGAR</name>
<keyword evidence="2" id="KW-1185">Reference proteome</keyword>
<gene>
    <name evidence="1" type="ORF">MIND_00412300</name>
</gene>
<dbReference type="EMBL" id="JACAZF010000004">
    <property type="protein sequence ID" value="KAF7306218.1"/>
    <property type="molecule type" value="Genomic_DNA"/>
</dbReference>
<dbReference type="RefSeq" id="XP_037221237.1">
    <property type="nucleotide sequence ID" value="XM_037360945.1"/>
</dbReference>
<reference evidence="1" key="1">
    <citation type="submission" date="2020-05" db="EMBL/GenBank/DDBJ databases">
        <title>Mycena genomes resolve the evolution of fungal bioluminescence.</title>
        <authorList>
            <person name="Tsai I.J."/>
        </authorList>
    </citation>
    <scope>NUCLEOTIDE SEQUENCE</scope>
    <source>
        <strain evidence="1">171206Taipei</strain>
    </source>
</reference>
<comment type="caution">
    <text evidence="1">The sequence shown here is derived from an EMBL/GenBank/DDBJ whole genome shotgun (WGS) entry which is preliminary data.</text>
</comment>
<sequence length="428" mass="48298">MAKLMRMKGPNGLRPCRTCKILGISGENNTHYVPCFRHDGEFYDPLDLPLRTHDEFIDDAVSVEKATTNAEAERRAKDTGINGLPVLATLSSLEFPASFGHDLMHLIPENKLDVGTGDYILQPKVVEDIGRNCVAAGDTTPTAFGARVPNIATQLHYFTAESYTLWTTLLAPVVLRGRFPHKRYYDHFLGLVDIFNDCLSMSLSREYVDNDLRARIGKWVTDYERYYYQYDESRLSACPLTIHALLHIPDDILNGGPMWTYWNYITESFSRRLREIAQNTAIKVKYQLYTELDLSPWHEEELSGHVVAGYNGIRVLRPRATGPLSNRLTTAVAYGQLLRLLEFTIALPPECDTASCPLLLAAIRPVKEPKKSPYPFPVYQDGQFRPIEVIDVDDLSCLVARVPANRRGPLVYALYEHPDSMGSAVEAE</sequence>
<dbReference type="PANTHER" id="PTHR46579">
    <property type="entry name" value="F5/8 TYPE C DOMAIN-CONTAINING PROTEIN-RELATED"/>
    <property type="match status" value="1"/>
</dbReference>